<dbReference type="InterPro" id="IPR015797">
    <property type="entry name" value="NUDIX_hydrolase-like_dom_sf"/>
</dbReference>
<dbReference type="GeneID" id="92746694"/>
<dbReference type="GO" id="GO:0006742">
    <property type="term" value="P:NADP+ catabolic process"/>
    <property type="evidence" value="ECO:0007669"/>
    <property type="project" value="TreeGrafter"/>
</dbReference>
<evidence type="ECO:0000313" key="13">
    <source>
        <dbReference type="EMBL" id="RMB57526.1"/>
    </source>
</evidence>
<gene>
    <name evidence="13" type="ORF">D9543_09425</name>
    <name evidence="12" type="ORF">GWO63_010690</name>
</gene>
<keyword evidence="15" id="KW-1185">Reference proteome</keyword>
<evidence type="ECO:0000256" key="5">
    <source>
        <dbReference type="ARBA" id="ARBA00022723"/>
    </source>
</evidence>
<comment type="cofactor">
    <cofactor evidence="2">
        <name>Zn(2+)</name>
        <dbReference type="ChEBI" id="CHEBI:29105"/>
    </cofactor>
</comment>
<comment type="cofactor">
    <cofactor evidence="1">
        <name>Mg(2+)</name>
        <dbReference type="ChEBI" id="CHEBI:18420"/>
    </cofactor>
</comment>
<dbReference type="AlphaFoldDB" id="A0A3M0GT70"/>
<dbReference type="InterPro" id="IPR050241">
    <property type="entry name" value="NAD-cap_RNA_hydrolase_NudC"/>
</dbReference>
<dbReference type="RefSeq" id="WP_121911867.1">
    <property type="nucleotide sequence ID" value="NZ_CP069516.1"/>
</dbReference>
<accession>A0A3M0GT70</accession>
<organism evidence="13 14">
    <name type="scientific">Corynebacterium macginleyi</name>
    <dbReference type="NCBI Taxonomy" id="38290"/>
    <lineage>
        <taxon>Bacteria</taxon>
        <taxon>Bacillati</taxon>
        <taxon>Actinomycetota</taxon>
        <taxon>Actinomycetes</taxon>
        <taxon>Mycobacteriales</taxon>
        <taxon>Corynebacteriaceae</taxon>
        <taxon>Corynebacterium</taxon>
    </lineage>
</organism>
<sequence>MYLPVTDTGLVPATASGDPAVVEKLPEGVGKPEIVDIGTLHVFACPEAIAQRMGKLQPATFFASNSLVMQAIALIRNRLEQRFDPRTGHPLDYPPPGTIGRDPQDSRRMVFPRLDPAVIGLIELKGEEKILLARNRRRNGFFSLIAGYVEPGETIEAALARETMEETGRRIENLRYWGSQPWPPSSSLMLGLYAETSDAQATCHTDRELEEIRWVTRAELPKLPLATAGSIAHAMIMEWYHGE</sequence>
<dbReference type="PANTHER" id="PTHR42904:SF6">
    <property type="entry name" value="NAD-CAPPED RNA HYDROLASE NUDT12"/>
    <property type="match status" value="1"/>
</dbReference>
<dbReference type="Proteomes" id="UP001518680">
    <property type="component" value="Unassembled WGS sequence"/>
</dbReference>
<dbReference type="GO" id="GO:0035529">
    <property type="term" value="F:NADH pyrophosphatase activity"/>
    <property type="evidence" value="ECO:0007669"/>
    <property type="project" value="TreeGrafter"/>
</dbReference>
<dbReference type="GO" id="GO:0046872">
    <property type="term" value="F:metal ion binding"/>
    <property type="evidence" value="ECO:0007669"/>
    <property type="project" value="UniProtKB-KW"/>
</dbReference>
<evidence type="ECO:0000256" key="1">
    <source>
        <dbReference type="ARBA" id="ARBA00001946"/>
    </source>
</evidence>
<evidence type="ECO:0000256" key="6">
    <source>
        <dbReference type="ARBA" id="ARBA00022801"/>
    </source>
</evidence>
<evidence type="ECO:0000313" key="12">
    <source>
        <dbReference type="EMBL" id="MBM0244695.1"/>
    </source>
</evidence>
<feature type="domain" description="Nudix hydrolase" evidence="11">
    <location>
        <begin position="112"/>
        <end position="237"/>
    </location>
</feature>
<feature type="region of interest" description="Disordered" evidence="10">
    <location>
        <begin position="85"/>
        <end position="105"/>
    </location>
</feature>
<dbReference type="Proteomes" id="UP000270649">
    <property type="component" value="Unassembled WGS sequence"/>
</dbReference>
<dbReference type="GO" id="GO:0019677">
    <property type="term" value="P:NAD+ catabolic process"/>
    <property type="evidence" value="ECO:0007669"/>
    <property type="project" value="TreeGrafter"/>
</dbReference>
<evidence type="ECO:0000256" key="9">
    <source>
        <dbReference type="ARBA" id="ARBA00023679"/>
    </source>
</evidence>
<dbReference type="EMBL" id="REGC01000014">
    <property type="protein sequence ID" value="RMB57526.1"/>
    <property type="molecule type" value="Genomic_DNA"/>
</dbReference>
<comment type="similarity">
    <text evidence="3">Belongs to the Nudix hydrolase family. NudC subfamily.</text>
</comment>
<reference evidence="13 14" key="1">
    <citation type="submission" date="2018-10" db="EMBL/GenBank/DDBJ databases">
        <title>Corynebacterium macginleyi genome sequencing and assembly of the type strain and two clinical samples.</title>
        <authorList>
            <person name="Bernier A.-M."/>
            <person name="Bernard K."/>
        </authorList>
    </citation>
    <scope>NUCLEOTIDE SEQUENCE [LARGE SCALE GENOMIC DNA]</scope>
    <source>
        <strain evidence="13 14">NML 120205</strain>
    </source>
</reference>
<evidence type="ECO:0000256" key="10">
    <source>
        <dbReference type="SAM" id="MobiDB-lite"/>
    </source>
</evidence>
<dbReference type="EMBL" id="JAACBX020000002">
    <property type="protein sequence ID" value="MBM0244695.1"/>
    <property type="molecule type" value="Genomic_DNA"/>
</dbReference>
<comment type="caution">
    <text evidence="13">The sequence shown here is derived from an EMBL/GenBank/DDBJ whole genome shotgun (WGS) entry which is preliminary data.</text>
</comment>
<evidence type="ECO:0000256" key="2">
    <source>
        <dbReference type="ARBA" id="ARBA00001947"/>
    </source>
</evidence>
<reference evidence="12 15" key="2">
    <citation type="submission" date="2021-01" db="EMBL/GenBank/DDBJ databases">
        <title>Complete genome sequences of Corynebacterium macginleyi strains isolated from infectious keratitis.</title>
        <authorList>
            <person name="Sagerfors S."/>
            <person name="Poehlein A."/>
            <person name="Soderquist B."/>
            <person name="Bruggemann H."/>
        </authorList>
    </citation>
    <scope>NUCLEOTIDE SEQUENCE [LARGE SCALE GENOMIC DNA]</scope>
    <source>
        <strain evidence="12 15">12T220</strain>
    </source>
</reference>
<keyword evidence="6" id="KW-0378">Hydrolase</keyword>
<dbReference type="CDD" id="cd03429">
    <property type="entry name" value="NUDIX_NADH_pyrophosphatase_Nudt13"/>
    <property type="match status" value="1"/>
</dbReference>
<dbReference type="Pfam" id="PF00293">
    <property type="entry name" value="NUDIX"/>
    <property type="match status" value="1"/>
</dbReference>
<evidence type="ECO:0000313" key="15">
    <source>
        <dbReference type="Proteomes" id="UP001518680"/>
    </source>
</evidence>
<evidence type="ECO:0000256" key="4">
    <source>
        <dbReference type="ARBA" id="ARBA00012381"/>
    </source>
</evidence>
<dbReference type="EC" id="3.6.1.22" evidence="4"/>
<dbReference type="PROSITE" id="PS00893">
    <property type="entry name" value="NUDIX_BOX"/>
    <property type="match status" value="1"/>
</dbReference>
<keyword evidence="8" id="KW-0520">NAD</keyword>
<dbReference type="OrthoDB" id="9791656at2"/>
<comment type="catalytic activity">
    <reaction evidence="9">
        <text>a 5'-end NAD(+)-phospho-ribonucleoside in mRNA + H2O = a 5'-end phospho-adenosine-phospho-ribonucleoside in mRNA + beta-nicotinamide D-ribonucleotide + 2 H(+)</text>
        <dbReference type="Rhea" id="RHEA:60876"/>
        <dbReference type="Rhea" id="RHEA-COMP:15698"/>
        <dbReference type="Rhea" id="RHEA-COMP:15719"/>
        <dbReference type="ChEBI" id="CHEBI:14649"/>
        <dbReference type="ChEBI" id="CHEBI:15377"/>
        <dbReference type="ChEBI" id="CHEBI:15378"/>
        <dbReference type="ChEBI" id="CHEBI:144029"/>
        <dbReference type="ChEBI" id="CHEBI:144051"/>
    </reaction>
    <physiologicalReaction direction="left-to-right" evidence="9">
        <dbReference type="Rhea" id="RHEA:60877"/>
    </physiologicalReaction>
</comment>
<dbReference type="InterPro" id="IPR020084">
    <property type="entry name" value="NUDIX_hydrolase_CS"/>
</dbReference>
<protein>
    <recommendedName>
        <fullName evidence="4">NAD(+) diphosphatase</fullName>
        <ecNumber evidence="4">3.6.1.22</ecNumber>
    </recommendedName>
</protein>
<keyword evidence="5" id="KW-0479">Metal-binding</keyword>
<dbReference type="SUPFAM" id="SSF55811">
    <property type="entry name" value="Nudix"/>
    <property type="match status" value="1"/>
</dbReference>
<evidence type="ECO:0000256" key="8">
    <source>
        <dbReference type="ARBA" id="ARBA00023027"/>
    </source>
</evidence>
<evidence type="ECO:0000256" key="7">
    <source>
        <dbReference type="ARBA" id="ARBA00022842"/>
    </source>
</evidence>
<evidence type="ECO:0000256" key="3">
    <source>
        <dbReference type="ARBA" id="ARBA00009595"/>
    </source>
</evidence>
<evidence type="ECO:0000259" key="11">
    <source>
        <dbReference type="PROSITE" id="PS51462"/>
    </source>
</evidence>
<dbReference type="GO" id="GO:0005829">
    <property type="term" value="C:cytosol"/>
    <property type="evidence" value="ECO:0007669"/>
    <property type="project" value="TreeGrafter"/>
</dbReference>
<proteinExistence type="inferred from homology"/>
<evidence type="ECO:0000313" key="14">
    <source>
        <dbReference type="Proteomes" id="UP000270649"/>
    </source>
</evidence>
<keyword evidence="7" id="KW-0460">Magnesium</keyword>
<dbReference type="PANTHER" id="PTHR42904">
    <property type="entry name" value="NUDIX HYDROLASE, NUDC SUBFAMILY"/>
    <property type="match status" value="1"/>
</dbReference>
<dbReference type="InterPro" id="IPR000086">
    <property type="entry name" value="NUDIX_hydrolase_dom"/>
</dbReference>
<dbReference type="InterPro" id="IPR049734">
    <property type="entry name" value="NudC-like_C"/>
</dbReference>
<dbReference type="PROSITE" id="PS51462">
    <property type="entry name" value="NUDIX"/>
    <property type="match status" value="1"/>
</dbReference>
<dbReference type="Gene3D" id="3.90.79.10">
    <property type="entry name" value="Nucleoside Triphosphate Pyrophosphohydrolase"/>
    <property type="match status" value="1"/>
</dbReference>
<name>A0A3M0GT70_9CORY</name>